<dbReference type="InterPro" id="IPR010982">
    <property type="entry name" value="Lambda_DNA-bd_dom_sf"/>
</dbReference>
<evidence type="ECO:0000313" key="3">
    <source>
        <dbReference type="Proteomes" id="UP000001494"/>
    </source>
</evidence>
<dbReference type="Pfam" id="PF01381">
    <property type="entry name" value="HTH_3"/>
    <property type="match status" value="1"/>
</dbReference>
<dbReference type="AlphaFoldDB" id="A0A0H3G497"/>
<dbReference type="SUPFAM" id="SSF47413">
    <property type="entry name" value="lambda repressor-like DNA-binding domains"/>
    <property type="match status" value="1"/>
</dbReference>
<dbReference type="RefSeq" id="WP_014466470.1">
    <property type="nucleotide sequence ID" value="NC_017184.1"/>
</dbReference>
<dbReference type="PROSITE" id="PS50943">
    <property type="entry name" value="HTH_CROC1"/>
    <property type="match status" value="1"/>
</dbReference>
<dbReference type="CDD" id="cd00093">
    <property type="entry name" value="HTH_XRE"/>
    <property type="match status" value="1"/>
</dbReference>
<dbReference type="OrthoDB" id="7361823at2"/>
<feature type="domain" description="HTH cro/C1-type" evidence="1">
    <location>
        <begin position="17"/>
        <end position="71"/>
    </location>
</feature>
<dbReference type="SMART" id="SM00530">
    <property type="entry name" value="HTH_XRE"/>
    <property type="match status" value="1"/>
</dbReference>
<dbReference type="Gene3D" id="1.10.260.40">
    <property type="entry name" value="lambda repressor-like DNA-binding domains"/>
    <property type="match status" value="1"/>
</dbReference>
<dbReference type="GO" id="GO:0003677">
    <property type="term" value="F:DNA binding"/>
    <property type="evidence" value="ECO:0007669"/>
    <property type="project" value="InterPro"/>
</dbReference>
<dbReference type="Proteomes" id="UP000001494">
    <property type="component" value="Plasmid pZMOB04"/>
</dbReference>
<sequence length="105" mass="11990">MIKDRKLITAYDFGYLIKERRRALSLSQTALAKEIGVSRRWVSNIETGKETAELVRVIRALRFLGISLKATSNPEIEAEIPPSLARLLAHRDRIGLPRLRTHSLR</sequence>
<gene>
    <name evidence="2" type="ordered locus">Zmob_1850</name>
</gene>
<evidence type="ECO:0000313" key="2">
    <source>
        <dbReference type="EMBL" id="AEH63639.1"/>
    </source>
</evidence>
<dbReference type="HOGENOM" id="CLU_2235587_0_0_5"/>
<dbReference type="InterPro" id="IPR001387">
    <property type="entry name" value="Cro/C1-type_HTH"/>
</dbReference>
<name>A0A0H3G497_ZYMMA</name>
<evidence type="ECO:0000259" key="1">
    <source>
        <dbReference type="PROSITE" id="PS50943"/>
    </source>
</evidence>
<protein>
    <submittedName>
        <fullName evidence="2">Transcriptional regulator, XRE family</fullName>
    </submittedName>
</protein>
<geneLocation type="plasmid" evidence="2 3">
    <name>pZMOB04</name>
</geneLocation>
<dbReference type="KEGG" id="zmm:Zmob_1850"/>
<keyword evidence="2" id="KW-0614">Plasmid</keyword>
<dbReference type="EMBL" id="CP002854">
    <property type="protein sequence ID" value="AEH63639.1"/>
    <property type="molecule type" value="Genomic_DNA"/>
</dbReference>
<proteinExistence type="predicted"/>
<reference evidence="2 3" key="1">
    <citation type="journal article" date="2011" name="J. Bacteriol.">
        <title>Genome sequence of the ethanol-producing Zymomonas mobilis subsp. mobilis lectotype strain ATCC 10988.</title>
        <authorList>
            <person name="Pappas K.M."/>
            <person name="Kouvelis V.N."/>
            <person name="Saunders E."/>
            <person name="Brettin T.S."/>
            <person name="Bruce D."/>
            <person name="Detter C."/>
            <person name="Balakireva M."/>
            <person name="Han C.S."/>
            <person name="Savvakis G."/>
            <person name="Kyrpides N.C."/>
            <person name="Typas M.A."/>
        </authorList>
    </citation>
    <scope>NUCLEOTIDE SEQUENCE [LARGE SCALE GENOMIC DNA]</scope>
    <source>
        <strain evidence="3">ATCC 10988 / DSM 424 / CCUG 17860 / LMG 404 / NCIMB 8938 / NRRL B-806 / ZM1</strain>
        <plasmid evidence="2">pZMOB04</plasmid>
    </source>
</reference>
<organism evidence="2 3">
    <name type="scientific">Zymomonas mobilis subsp. mobilis (strain ATCC 10988 / DSM 424 / LMG 404 / NCIMB 8938 / NRRL B-806 / ZM1)</name>
    <dbReference type="NCBI Taxonomy" id="555217"/>
    <lineage>
        <taxon>Bacteria</taxon>
        <taxon>Pseudomonadati</taxon>
        <taxon>Pseudomonadota</taxon>
        <taxon>Alphaproteobacteria</taxon>
        <taxon>Sphingomonadales</taxon>
        <taxon>Zymomonadaceae</taxon>
        <taxon>Zymomonas</taxon>
    </lineage>
</organism>
<accession>A0A0H3G497</accession>